<reference evidence="2 4" key="1">
    <citation type="submission" date="2015-05" db="EMBL/GenBank/DDBJ databases">
        <title>Genome assembly of Archangium gephyra DSM 2261.</title>
        <authorList>
            <person name="Sharma G."/>
            <person name="Subramanian S."/>
        </authorList>
    </citation>
    <scope>NUCLEOTIDE SEQUENCE [LARGE SCALE GENOMIC DNA]</scope>
    <source>
        <strain evidence="2 4">DSM 2261</strain>
    </source>
</reference>
<protein>
    <submittedName>
        <fullName evidence="2">Uncharacterized protein</fullName>
    </submittedName>
</protein>
<dbReference type="RefSeq" id="WP_169800723.1">
    <property type="nucleotide sequence ID" value="NZ_CP011509.1"/>
</dbReference>
<keyword evidence="1" id="KW-0812">Transmembrane</keyword>
<evidence type="ECO:0000256" key="1">
    <source>
        <dbReference type="SAM" id="Phobius"/>
    </source>
</evidence>
<dbReference type="AlphaFoldDB" id="A0AAC8Q8X7"/>
<dbReference type="Proteomes" id="UP000256345">
    <property type="component" value="Unassembled WGS sequence"/>
</dbReference>
<evidence type="ECO:0000313" key="4">
    <source>
        <dbReference type="Proteomes" id="UP000035579"/>
    </source>
</evidence>
<evidence type="ECO:0000313" key="2">
    <source>
        <dbReference type="EMBL" id="AKJ03020.1"/>
    </source>
</evidence>
<gene>
    <name evidence="2" type="ORF">AA314_04646</name>
    <name evidence="3" type="ORF">ATI61_113205</name>
</gene>
<proteinExistence type="predicted"/>
<keyword evidence="1" id="KW-0472">Membrane</keyword>
<accession>A0AAC8Q8X7</accession>
<name>A0AAC8Q8X7_9BACT</name>
<sequence>MITALNLSPLLAQVGSGRIQGGWEYIWAAYIIAWASLSLYALSLWLRRPGQATHDSKE</sequence>
<reference evidence="3 5" key="2">
    <citation type="submission" date="2018-08" db="EMBL/GenBank/DDBJ databases">
        <title>Genomic Encyclopedia of Archaeal and Bacterial Type Strains, Phase II (KMG-II): from individual species to whole genera.</title>
        <authorList>
            <person name="Goeker M."/>
        </authorList>
    </citation>
    <scope>NUCLEOTIDE SEQUENCE [LARGE SCALE GENOMIC DNA]</scope>
    <source>
        <strain evidence="3 5">DSM 2261</strain>
    </source>
</reference>
<dbReference type="KEGG" id="age:AA314_04646"/>
<evidence type="ECO:0000313" key="3">
    <source>
        <dbReference type="EMBL" id="REG25141.1"/>
    </source>
</evidence>
<evidence type="ECO:0000313" key="5">
    <source>
        <dbReference type="Proteomes" id="UP000256345"/>
    </source>
</evidence>
<dbReference type="EMBL" id="QUMU01000013">
    <property type="protein sequence ID" value="REG25141.1"/>
    <property type="molecule type" value="Genomic_DNA"/>
</dbReference>
<keyword evidence="5" id="KW-1185">Reference proteome</keyword>
<feature type="transmembrane region" description="Helical" evidence="1">
    <location>
        <begin position="27"/>
        <end position="46"/>
    </location>
</feature>
<keyword evidence="1" id="KW-1133">Transmembrane helix</keyword>
<organism evidence="2 4">
    <name type="scientific">Archangium gephyra</name>
    <dbReference type="NCBI Taxonomy" id="48"/>
    <lineage>
        <taxon>Bacteria</taxon>
        <taxon>Pseudomonadati</taxon>
        <taxon>Myxococcota</taxon>
        <taxon>Myxococcia</taxon>
        <taxon>Myxococcales</taxon>
        <taxon>Cystobacterineae</taxon>
        <taxon>Archangiaceae</taxon>
        <taxon>Archangium</taxon>
    </lineage>
</organism>
<dbReference type="Proteomes" id="UP000035579">
    <property type="component" value="Chromosome"/>
</dbReference>
<dbReference type="EMBL" id="CP011509">
    <property type="protein sequence ID" value="AKJ03020.1"/>
    <property type="molecule type" value="Genomic_DNA"/>
</dbReference>